<comment type="caution">
    <text evidence="1">The sequence shown here is derived from an EMBL/GenBank/DDBJ whole genome shotgun (WGS) entry which is preliminary data.</text>
</comment>
<evidence type="ECO:0000313" key="2">
    <source>
        <dbReference type="Proteomes" id="UP000666661"/>
    </source>
</evidence>
<sequence>MPPPVTFTVEDVIAMGHKTLCEWRRHEIPTDLKALRKILRKPKFVCGKCARSANDKDYLCQPLRLKNKEE</sequence>
<keyword evidence="2" id="KW-1185">Reference proteome</keyword>
<reference evidence="1 2" key="1">
    <citation type="submission" date="2021-03" db="EMBL/GenBank/DDBJ databases">
        <title>Plant growth promoting bacteria isolated from wild legumes nodules and trapping Phaseolus vulgaris L. nodules in the center and southern Mexico.</title>
        <authorList>
            <person name="Estrada P."/>
        </authorList>
    </citation>
    <scope>NUCLEOTIDE SEQUENCE [LARGE SCALE GENOMIC DNA]</scope>
    <source>
        <strain evidence="1 2">MaGu-431</strain>
    </source>
</reference>
<dbReference type="RefSeq" id="WP_209795096.1">
    <property type="nucleotide sequence ID" value="NZ_JAGIQF010000018.1"/>
</dbReference>
<evidence type="ECO:0000313" key="1">
    <source>
        <dbReference type="EMBL" id="MBP0604665.1"/>
    </source>
</evidence>
<dbReference type="Proteomes" id="UP000666661">
    <property type="component" value="Unassembled WGS sequence"/>
</dbReference>
<proteinExistence type="predicted"/>
<accession>A0ABS4BB16</accession>
<gene>
    <name evidence="1" type="ORF">J8I01_19390</name>
</gene>
<name>A0ABS4BB16_9GAMM</name>
<protein>
    <submittedName>
        <fullName evidence="1">Uncharacterized protein</fullName>
    </submittedName>
</protein>
<dbReference type="EMBL" id="JAGIQF010000018">
    <property type="protein sequence ID" value="MBP0604665.1"/>
    <property type="molecule type" value="Genomic_DNA"/>
</dbReference>
<organism evidence="1 2">
    <name type="scientific">Aeromonas sanarellii</name>
    <dbReference type="NCBI Taxonomy" id="633415"/>
    <lineage>
        <taxon>Bacteria</taxon>
        <taxon>Pseudomonadati</taxon>
        <taxon>Pseudomonadota</taxon>
        <taxon>Gammaproteobacteria</taxon>
        <taxon>Aeromonadales</taxon>
        <taxon>Aeromonadaceae</taxon>
        <taxon>Aeromonas</taxon>
    </lineage>
</organism>